<dbReference type="Pfam" id="PF10470">
    <property type="entry name" value="AKAP7_RIRII_bdg"/>
    <property type="match status" value="1"/>
</dbReference>
<dbReference type="Proteomes" id="UP000002280">
    <property type="component" value="Chromosome 3"/>
</dbReference>
<dbReference type="FunCoup" id="A0A5F8G9J2">
    <property type="interactions" value="1"/>
</dbReference>
<evidence type="ECO:0000259" key="1">
    <source>
        <dbReference type="Pfam" id="PF10470"/>
    </source>
</evidence>
<accession>A0A5F8G9J2</accession>
<dbReference type="AlphaFoldDB" id="A0A5F8G9J2"/>
<organism evidence="2 3">
    <name type="scientific">Monodelphis domestica</name>
    <name type="common">Gray short-tailed opossum</name>
    <dbReference type="NCBI Taxonomy" id="13616"/>
    <lineage>
        <taxon>Eukaryota</taxon>
        <taxon>Metazoa</taxon>
        <taxon>Chordata</taxon>
        <taxon>Craniata</taxon>
        <taxon>Vertebrata</taxon>
        <taxon>Euteleostomi</taxon>
        <taxon>Mammalia</taxon>
        <taxon>Metatheria</taxon>
        <taxon>Didelphimorphia</taxon>
        <taxon>Didelphidae</taxon>
        <taxon>Monodelphis</taxon>
    </lineage>
</organism>
<reference evidence="2 3" key="1">
    <citation type="journal article" date="2007" name="Nature">
        <title>Genome of the marsupial Monodelphis domestica reveals innovation in non-coding sequences.</title>
        <authorList>
            <person name="Mikkelsen T.S."/>
            <person name="Wakefield M.J."/>
            <person name="Aken B."/>
            <person name="Amemiya C.T."/>
            <person name="Chang J.L."/>
            <person name="Duke S."/>
            <person name="Garber M."/>
            <person name="Gentles A.J."/>
            <person name="Goodstadt L."/>
            <person name="Heger A."/>
            <person name="Jurka J."/>
            <person name="Kamal M."/>
            <person name="Mauceli E."/>
            <person name="Searle S.M."/>
            <person name="Sharpe T."/>
            <person name="Baker M.L."/>
            <person name="Batzer M.A."/>
            <person name="Benos P.V."/>
            <person name="Belov K."/>
            <person name="Clamp M."/>
            <person name="Cook A."/>
            <person name="Cuff J."/>
            <person name="Das R."/>
            <person name="Davidow L."/>
            <person name="Deakin J.E."/>
            <person name="Fazzari M.J."/>
            <person name="Glass J.L."/>
            <person name="Grabherr M."/>
            <person name="Greally J.M."/>
            <person name="Gu W."/>
            <person name="Hore T.A."/>
            <person name="Huttley G.A."/>
            <person name="Kleber M."/>
            <person name="Jirtle R.L."/>
            <person name="Koina E."/>
            <person name="Lee J.T."/>
            <person name="Mahony S."/>
            <person name="Marra M.A."/>
            <person name="Miller R.D."/>
            <person name="Nicholls R.D."/>
            <person name="Oda M."/>
            <person name="Papenfuss A.T."/>
            <person name="Parra Z.E."/>
            <person name="Pollock D.D."/>
            <person name="Ray D.A."/>
            <person name="Schein J.E."/>
            <person name="Speed T.P."/>
            <person name="Thompson K."/>
            <person name="VandeBerg J.L."/>
            <person name="Wade C.M."/>
            <person name="Walker J.A."/>
            <person name="Waters P.D."/>
            <person name="Webber C."/>
            <person name="Weidman J.R."/>
            <person name="Xie X."/>
            <person name="Zody M.C."/>
            <person name="Baldwin J."/>
            <person name="Abdouelleil A."/>
            <person name="Abdulkadir J."/>
            <person name="Abebe A."/>
            <person name="Abera B."/>
            <person name="Abreu J."/>
            <person name="Acer S.C."/>
            <person name="Aftuck L."/>
            <person name="Alexander A."/>
            <person name="An P."/>
            <person name="Anderson E."/>
            <person name="Anderson S."/>
            <person name="Arachi H."/>
            <person name="Azer M."/>
            <person name="Bachantsang P."/>
            <person name="Barry A."/>
            <person name="Bayul T."/>
            <person name="Berlin A."/>
            <person name="Bessette D."/>
            <person name="Bloom T."/>
            <person name="Bloom T."/>
            <person name="Boguslavskiy L."/>
            <person name="Bonnet C."/>
            <person name="Boukhgalter B."/>
            <person name="Bourzgui I."/>
            <person name="Brown A."/>
            <person name="Cahill P."/>
            <person name="Channer S."/>
            <person name="Cheshatsang Y."/>
            <person name="Chuda L."/>
            <person name="Citroen M."/>
            <person name="Collymore A."/>
            <person name="Cooke P."/>
            <person name="Costello M."/>
            <person name="D'Aco K."/>
            <person name="Daza R."/>
            <person name="De Haan G."/>
            <person name="DeGray S."/>
            <person name="DeMaso C."/>
            <person name="Dhargay N."/>
            <person name="Dooley K."/>
            <person name="Dooley E."/>
            <person name="Doricent M."/>
            <person name="Dorje P."/>
            <person name="Dorjee K."/>
            <person name="Dupes A."/>
            <person name="Elong R."/>
            <person name="Falk J."/>
            <person name="Farina A."/>
            <person name="Faro S."/>
            <person name="Ferguson D."/>
            <person name="Fisher S."/>
            <person name="Foley C.D."/>
            <person name="Franke A."/>
            <person name="Friedrich D."/>
            <person name="Gadbois L."/>
            <person name="Gearin G."/>
            <person name="Gearin C.R."/>
            <person name="Giannoukos G."/>
            <person name="Goode T."/>
            <person name="Graham J."/>
            <person name="Grandbois E."/>
            <person name="Grewal S."/>
            <person name="Gyaltsen K."/>
            <person name="Hafez N."/>
            <person name="Hagos B."/>
            <person name="Hall J."/>
            <person name="Henson C."/>
            <person name="Hollinger A."/>
            <person name="Honan T."/>
            <person name="Huard M.D."/>
            <person name="Hughes L."/>
            <person name="Hurhula B."/>
            <person name="Husby M.E."/>
            <person name="Kamat A."/>
            <person name="Kanga B."/>
            <person name="Kashin S."/>
            <person name="Khazanovich D."/>
            <person name="Kisner P."/>
            <person name="Lance K."/>
            <person name="Lara M."/>
            <person name="Lee W."/>
            <person name="Lennon N."/>
            <person name="Letendre F."/>
            <person name="LeVine R."/>
            <person name="Lipovsky A."/>
            <person name="Liu X."/>
            <person name="Liu J."/>
            <person name="Liu S."/>
            <person name="Lokyitsang T."/>
            <person name="Lokyitsang Y."/>
            <person name="Lubonja R."/>
            <person name="Lui A."/>
            <person name="MacDonald P."/>
            <person name="Magnisalis V."/>
            <person name="Maru K."/>
            <person name="Matthews C."/>
            <person name="McCusker W."/>
            <person name="McDonough S."/>
            <person name="Mehta T."/>
            <person name="Meldrim J."/>
            <person name="Meneus L."/>
            <person name="Mihai O."/>
            <person name="Mihalev A."/>
            <person name="Mihova T."/>
            <person name="Mittelman R."/>
            <person name="Mlenga V."/>
            <person name="Montmayeur A."/>
            <person name="Mulrain L."/>
            <person name="Navidi A."/>
            <person name="Naylor J."/>
            <person name="Negash T."/>
            <person name="Nguyen T."/>
            <person name="Nguyen N."/>
            <person name="Nicol R."/>
            <person name="Norbu C."/>
            <person name="Norbu N."/>
            <person name="Novod N."/>
            <person name="O'Neill B."/>
            <person name="Osman S."/>
            <person name="Markiewicz E."/>
            <person name="Oyono O.L."/>
            <person name="Patti C."/>
            <person name="Phunkhang P."/>
            <person name="Pierre F."/>
            <person name="Priest M."/>
            <person name="Raghuraman S."/>
            <person name="Rege F."/>
            <person name="Reyes R."/>
            <person name="Rise C."/>
            <person name="Rogov P."/>
            <person name="Ross K."/>
            <person name="Ryan E."/>
            <person name="Settipalli S."/>
            <person name="Shea T."/>
            <person name="Sherpa N."/>
            <person name="Shi L."/>
            <person name="Shih D."/>
            <person name="Sparrow T."/>
            <person name="Spaulding J."/>
            <person name="Stalker J."/>
            <person name="Stange-Thomann N."/>
            <person name="Stavropoulos S."/>
            <person name="Stone C."/>
            <person name="Strader C."/>
            <person name="Tesfaye S."/>
            <person name="Thomson T."/>
            <person name="Thoulutsang Y."/>
            <person name="Thoulutsang D."/>
            <person name="Topham K."/>
            <person name="Topping I."/>
            <person name="Tsamla T."/>
            <person name="Vassiliev H."/>
            <person name="Vo A."/>
            <person name="Wangchuk T."/>
            <person name="Wangdi T."/>
            <person name="Weiand M."/>
            <person name="Wilkinson J."/>
            <person name="Wilson A."/>
            <person name="Yadav S."/>
            <person name="Young G."/>
            <person name="Yu Q."/>
            <person name="Zembek L."/>
            <person name="Zhong D."/>
            <person name="Zimmer A."/>
            <person name="Zwirko Z."/>
            <person name="Jaffe D.B."/>
            <person name="Alvarez P."/>
            <person name="Brockman W."/>
            <person name="Butler J."/>
            <person name="Chin C."/>
            <person name="Gnerre S."/>
            <person name="MacCallum I."/>
            <person name="Graves J.A."/>
            <person name="Ponting C.P."/>
            <person name="Breen M."/>
            <person name="Samollow P.B."/>
            <person name="Lander E.S."/>
            <person name="Lindblad-Toh K."/>
        </authorList>
    </citation>
    <scope>NUCLEOTIDE SEQUENCE [LARGE SCALE GENOMIC DNA]</scope>
</reference>
<protein>
    <recommendedName>
        <fullName evidence="1">A-kinase anchor protein 7 RI-RII subunit-binding domain-containing protein</fullName>
    </recommendedName>
</protein>
<keyword evidence="3" id="KW-1185">Reference proteome</keyword>
<evidence type="ECO:0000313" key="2">
    <source>
        <dbReference type="Ensembl" id="ENSMODP00000044064.1"/>
    </source>
</evidence>
<reference evidence="2" key="3">
    <citation type="submission" date="2025-09" db="UniProtKB">
        <authorList>
            <consortium name="Ensembl"/>
        </authorList>
    </citation>
    <scope>IDENTIFICATION</scope>
</reference>
<dbReference type="GeneTree" id="ENSGT01050000245099"/>
<name>A0A5F8G9J2_MONDO</name>
<proteinExistence type="predicted"/>
<dbReference type="Ensembl" id="ENSMODT00000086429.1">
    <property type="protein sequence ID" value="ENSMODP00000044064.1"/>
    <property type="gene ID" value="ENSMODG00000048916.1"/>
</dbReference>
<feature type="domain" description="A-kinase anchor protein 7 RI-RII subunit-binding" evidence="1">
    <location>
        <begin position="26"/>
        <end position="60"/>
    </location>
</feature>
<dbReference type="InterPro" id="IPR019511">
    <property type="entry name" value="AKAP7_RI-RII-bd_dom"/>
</dbReference>
<evidence type="ECO:0000313" key="3">
    <source>
        <dbReference type="Proteomes" id="UP000002280"/>
    </source>
</evidence>
<sequence>MAIVLLELTSFLFPCYNFLGNKLRSESEEVKLQKVSKQIVQNAILRAVQQVSQEIQQKKEGIASINRIGLQLEVVMLANKHEKKLQSYPDLP</sequence>
<dbReference type="InParanoid" id="A0A5F8G9J2"/>
<reference evidence="2" key="2">
    <citation type="submission" date="2025-08" db="UniProtKB">
        <authorList>
            <consortium name="Ensembl"/>
        </authorList>
    </citation>
    <scope>IDENTIFICATION</scope>
</reference>
<dbReference type="Bgee" id="ENSMODG00000048916">
    <property type="expression patterns" value="Expressed in spermatocyte and 5 other cell types or tissues"/>
</dbReference>